<protein>
    <submittedName>
        <fullName evidence="2">TIGR03087 family PEP-CTERM/XrtA system glycosyltransferase</fullName>
    </submittedName>
</protein>
<dbReference type="PANTHER" id="PTHR46401:SF2">
    <property type="entry name" value="GLYCOSYLTRANSFERASE WBBK-RELATED"/>
    <property type="match status" value="1"/>
</dbReference>
<dbReference type="EMBL" id="JBHLXP010000001">
    <property type="protein sequence ID" value="MFC0048223.1"/>
    <property type="molecule type" value="Genomic_DNA"/>
</dbReference>
<gene>
    <name evidence="2" type="ORF">ACFFJP_07950</name>
</gene>
<dbReference type="Pfam" id="PF13692">
    <property type="entry name" value="Glyco_trans_1_4"/>
    <property type="match status" value="1"/>
</dbReference>
<dbReference type="Proteomes" id="UP001589813">
    <property type="component" value="Unassembled WGS sequence"/>
</dbReference>
<sequence length="403" mass="46585">MAKPKLLYLCHRIPYPPNKGDKIRSFNLLKDLSEHYEVYLGCFIDDEYDFQYIDKLADWCVEFKCRRQRKLVSKIKGLSAFLTNKPITLPYFYDAELQYWVKQTIQKHNIENVFVFSSSMAQYVDHPEFAHLHRVIDYIDIDSEKWRQYAEHQSGLMRWVYRREHIQLQRYEQQYCERFNYSLFVSPDEAALFRQLMPVALGSKIHAVLNGVDTKFFNPEQALSAAEYPLHGRYLVFTGAMDYWANIDAVAWFCRHVWPLIRATQPDLHFYIVGGNPSSQVLALHGKDQVWVTGRVDDVRPYLASADLVVAPLRIARGIQNKVLEAMAMNKKVVASCMAMEGINAPSSNWLAASDEANEFASLCLQMLQQPQDGCTNRTWVEQNFTWPATLAPLSGYLGNVAV</sequence>
<proteinExistence type="predicted"/>
<dbReference type="PANTHER" id="PTHR46401">
    <property type="entry name" value="GLYCOSYLTRANSFERASE WBBK-RELATED"/>
    <property type="match status" value="1"/>
</dbReference>
<name>A0ABV6BDV1_9GAMM</name>
<keyword evidence="3" id="KW-1185">Reference proteome</keyword>
<dbReference type="NCBIfam" id="TIGR03087">
    <property type="entry name" value="stp1"/>
    <property type="match status" value="1"/>
</dbReference>
<organism evidence="2 3">
    <name type="scientific">Rheinheimera tilapiae</name>
    <dbReference type="NCBI Taxonomy" id="875043"/>
    <lineage>
        <taxon>Bacteria</taxon>
        <taxon>Pseudomonadati</taxon>
        <taxon>Pseudomonadota</taxon>
        <taxon>Gammaproteobacteria</taxon>
        <taxon>Chromatiales</taxon>
        <taxon>Chromatiaceae</taxon>
        <taxon>Rheinheimera</taxon>
    </lineage>
</organism>
<accession>A0ABV6BDV1</accession>
<dbReference type="Gene3D" id="3.40.50.2000">
    <property type="entry name" value="Glycogen Phosphorylase B"/>
    <property type="match status" value="2"/>
</dbReference>
<keyword evidence="1" id="KW-0808">Transferase</keyword>
<dbReference type="CDD" id="cd03801">
    <property type="entry name" value="GT4_PimA-like"/>
    <property type="match status" value="1"/>
</dbReference>
<comment type="caution">
    <text evidence="2">The sequence shown here is derived from an EMBL/GenBank/DDBJ whole genome shotgun (WGS) entry which is preliminary data.</text>
</comment>
<dbReference type="SUPFAM" id="SSF53756">
    <property type="entry name" value="UDP-Glycosyltransferase/glycogen phosphorylase"/>
    <property type="match status" value="1"/>
</dbReference>
<evidence type="ECO:0000313" key="2">
    <source>
        <dbReference type="EMBL" id="MFC0048223.1"/>
    </source>
</evidence>
<evidence type="ECO:0000313" key="3">
    <source>
        <dbReference type="Proteomes" id="UP001589813"/>
    </source>
</evidence>
<evidence type="ECO:0000256" key="1">
    <source>
        <dbReference type="ARBA" id="ARBA00022679"/>
    </source>
</evidence>
<dbReference type="InterPro" id="IPR017521">
    <property type="entry name" value="Sugar_tfrase_PEP-CTERM_Stp1"/>
</dbReference>
<dbReference type="RefSeq" id="WP_377242203.1">
    <property type="nucleotide sequence ID" value="NZ_JBHLXP010000001.1"/>
</dbReference>
<reference evidence="2 3" key="1">
    <citation type="submission" date="2024-09" db="EMBL/GenBank/DDBJ databases">
        <authorList>
            <person name="Sun Q."/>
            <person name="Mori K."/>
        </authorList>
    </citation>
    <scope>NUCLEOTIDE SEQUENCE [LARGE SCALE GENOMIC DNA]</scope>
    <source>
        <strain evidence="2 3">KCTC 23315</strain>
    </source>
</reference>